<dbReference type="CDD" id="cd08547">
    <property type="entry name" value="Type_II_cohesin"/>
    <property type="match status" value="1"/>
</dbReference>
<keyword evidence="7" id="KW-1185">Reference proteome</keyword>
<evidence type="ECO:0000256" key="3">
    <source>
        <dbReference type="SAM" id="SignalP"/>
    </source>
</evidence>
<dbReference type="PANTHER" id="PTHR43118:SF1">
    <property type="entry name" value="RHAMNOGALACTURONAN LYASE (EUROFUNG)"/>
    <property type="match status" value="1"/>
</dbReference>
<comment type="caution">
    <text evidence="6">The sequence shown here is derived from an EMBL/GenBank/DDBJ whole genome shotgun (WGS) entry which is preliminary data.</text>
</comment>
<dbReference type="Gene3D" id="2.60.120.200">
    <property type="match status" value="2"/>
</dbReference>
<evidence type="ECO:0000256" key="2">
    <source>
        <dbReference type="ARBA" id="ARBA00023157"/>
    </source>
</evidence>
<feature type="signal peptide" evidence="3">
    <location>
        <begin position="1"/>
        <end position="32"/>
    </location>
</feature>
<dbReference type="Gene3D" id="2.60.40.10">
    <property type="entry name" value="Immunoglobulins"/>
    <property type="match status" value="4"/>
</dbReference>
<dbReference type="InterPro" id="IPR036439">
    <property type="entry name" value="Dockerin_dom_sf"/>
</dbReference>
<dbReference type="Pfam" id="PF21348">
    <property type="entry name" value="RGL11_C"/>
    <property type="match status" value="1"/>
</dbReference>
<dbReference type="Gene3D" id="2.60.40.680">
    <property type="match status" value="1"/>
</dbReference>
<dbReference type="InterPro" id="IPR002102">
    <property type="entry name" value="Cohesin_dom"/>
</dbReference>
<feature type="chain" id="PRO_5047445696" evidence="3">
    <location>
        <begin position="33"/>
        <end position="1756"/>
    </location>
</feature>
<dbReference type="SUPFAM" id="SSF49384">
    <property type="entry name" value="Carbohydrate-binding domain"/>
    <property type="match status" value="1"/>
</dbReference>
<dbReference type="InterPro" id="IPR002126">
    <property type="entry name" value="Cadherin-like_dom"/>
</dbReference>
<dbReference type="Pfam" id="PF00963">
    <property type="entry name" value="Cohesin"/>
    <property type="match status" value="1"/>
</dbReference>
<dbReference type="InterPro" id="IPR041624">
    <property type="entry name" value="RGI_lyase"/>
</dbReference>
<dbReference type="SUPFAM" id="SSF49899">
    <property type="entry name" value="Concanavalin A-like lectins/glucanases"/>
    <property type="match status" value="2"/>
</dbReference>
<dbReference type="SMART" id="SM00060">
    <property type="entry name" value="FN3"/>
    <property type="match status" value="3"/>
</dbReference>
<dbReference type="InterPro" id="IPR013320">
    <property type="entry name" value="ConA-like_dom_sf"/>
</dbReference>
<feature type="domain" description="Fibronectin type-III" evidence="5">
    <location>
        <begin position="598"/>
        <end position="690"/>
    </location>
</feature>
<dbReference type="Pfam" id="PF13385">
    <property type="entry name" value="Laminin_G_3"/>
    <property type="match status" value="2"/>
</dbReference>
<evidence type="ECO:0000259" key="5">
    <source>
        <dbReference type="PROSITE" id="PS50853"/>
    </source>
</evidence>
<dbReference type="InterPro" id="IPR036116">
    <property type="entry name" value="FN3_sf"/>
</dbReference>
<reference evidence="6 7" key="1">
    <citation type="submission" date="2020-09" db="EMBL/GenBank/DDBJ databases">
        <title>Paenibacillus sp. strain PR3 16S rRNA gene Genome sequencing and assembly.</title>
        <authorList>
            <person name="Kim J."/>
        </authorList>
    </citation>
    <scope>NUCLEOTIDE SEQUENCE [LARGE SCALE GENOMIC DNA]</scope>
    <source>
        <strain evidence="6 7">PR3</strain>
    </source>
</reference>
<dbReference type="Gene3D" id="1.20.1270.90">
    <property type="entry name" value="AF1782-like"/>
    <property type="match status" value="1"/>
</dbReference>
<dbReference type="Proteomes" id="UP000609346">
    <property type="component" value="Unassembled WGS sequence"/>
</dbReference>
<dbReference type="PROSITE" id="PS50268">
    <property type="entry name" value="CADHERIN_2"/>
    <property type="match status" value="1"/>
</dbReference>
<protein>
    <submittedName>
        <fullName evidence="6">Uncharacterized protein</fullName>
    </submittedName>
</protein>
<evidence type="ECO:0000313" key="7">
    <source>
        <dbReference type="Proteomes" id="UP000609346"/>
    </source>
</evidence>
<dbReference type="SUPFAM" id="SSF69318">
    <property type="entry name" value="Integrin alpha N-terminal domain"/>
    <property type="match status" value="1"/>
</dbReference>
<evidence type="ECO:0000256" key="1">
    <source>
        <dbReference type="ARBA" id="ARBA00022729"/>
    </source>
</evidence>
<dbReference type="InterPro" id="IPR013783">
    <property type="entry name" value="Ig-like_fold"/>
</dbReference>
<dbReference type="InterPro" id="IPR034641">
    <property type="entry name" value="RGL11"/>
</dbReference>
<sequence>MTQRTSGIFRGKKLMSVLLSVSVVAGSISAGAGSMVYASNESAIPTNGLIADYSFAEAPQDGKTIANNSADAEAVGDAVVQNESTAMWTDNALVFSGAGTSVSNPMGTWVSLPNDILSGKTSATVSIEVKPSAAIITKNHFMWSIGNTETANYWFANTLAPRTSFKYGGTEKTASSVTPLTANRWYNITSVIDADTNSIKYYVDGVKVGEATDSSMSLAQLTDQSRNTIGRAPYNDPMFEGAVSTFRVYDRALDANEVKTISDADSNLHADVFEQRLQEAIAKVSDLVIGYSPADLPSYNDTVTWTSNTPLVTIAANGITATAIQPMEGSEPAIGTLTATMSIRGITLSKDITVKVLPVLPEVPTATNVPQDGLIANYSFIDAPLDGRTIVNTAPRETGVDYIGNAIVQNPSTAKWEDQSLVFSGEGSSVSSPTGTWVSLPNDLLSGKTSATVSIEVKPSAAMISKYHFLWSIGNTGTNTYWFANARDPRTTIKYSGTEKTAASAMSLSGNRWYSLTSVIDADAKKISFYVDGVKTGENQDSDLSLAQLADQSRNTIGRAPFNDPLFEGAVSTFRVYDRALNADEIKVISDEDAKLRAPQDLKADAIHADPDHPSVSLSWTGAKNASKYNVYRQSVGSSKFVLLGSSTTTEYADEQVELGFSYRYQVSAVDAASAESRAAGPITVTVADSNAAIPDAPLHLRTGKVNKNDLSIAWDVSANALIYYVYRADKANGTFEIIGKTSDASYTDTAVLTTIPYYYKVAAVNEGGISAQTETLATPAVTVLYRQAEFLDRALVAVKTDAGIYVGWKMLGNDPSDIAFNLYRDGEKVNAEPITGATNLLDADGIETSVYELKTVAADGTEAMAGKEASVWNRNYLSVPLQKPADDLLPNGEQFSYYATDTSVGDLDGDGTYELIVKWDGHPYDNSQFGYTGKAYIDAYKLDGTRMWRIDLGVNIRAGAHYTQFLVYDFDGDGKSEVAFKTADGTVDGTGVVIGDPNADYRNEAGFILEGNEYLTVFEGVTGKAVSTVNYDPPRGNVAAWGDAYGNRVDRFLAAVAYLDGEHPSLVFSRGYYTRTVIASYDFKEGGLVKRWVFDTNNEDIGKAYEGQGNHNLSVGDVDGDGKDEITFGAMAIDDDGTPLYNTRLGHGDAMHLGDLDPSRPGLEVLDVHENNAVPYGLEFRDAETGETIFGVKTGIDTGRGLSADVDPNYLGEEVWASTIVDGSNKSVTGLYSARGELITTNAPSSTNFAIWWDGDLSRELLNHVASNGTGTIDKWDPITETTVNLVTAQGTQSNNGTKGNPGLQADLFGDWREEAIWRSVDSTELRIYTTTDLTDTRLRTLMHDPIYRLGVAWQNVAYNQPPHTSFYLGTGMEEPPAPLLNIVGGPVAEEDTTAPLLSGLADQQLKESDVLAIEVTATDSESDIESLVITFDGWPVKNGQEMPLTGLRGDYTLTATAVNKAGLSTTHSVTIHVYGDDELYASISGNPASVVGGSEFTTNYKIHNVNESILAQDIIVTYDSAAIEFLGAESLVEGFQLISTDAAPGRIHIIAISEGETNAIDADTTLFKMNWKAKVLDESVSTVIAITNRTATGEGVEKSVAAASTGVVIQSTADKTALISLLASAQEQFDLGIVGTKPGQYSQQSKDRFGAAIAQASVVAEDELATAAQVEKAVEELTAAIHAFAATVIVAQPGDTNEDGEYSIGDLGIVAAAYGLTSADPQWGAKYSKYDLDHDNVIDLDDLVIVALGILNTP</sequence>
<dbReference type="PANTHER" id="PTHR43118">
    <property type="entry name" value="RHAMNOGALACTURONAN LYASE (EUROFUNG)"/>
    <property type="match status" value="1"/>
</dbReference>
<dbReference type="PROSITE" id="PS50853">
    <property type="entry name" value="FN3"/>
    <property type="match status" value="1"/>
</dbReference>
<name>A0ABR8N0P4_9BACL</name>
<dbReference type="InterPro" id="IPR006558">
    <property type="entry name" value="LamG-like"/>
</dbReference>
<dbReference type="InterPro" id="IPR008965">
    <property type="entry name" value="CBM2/CBM3_carb-bd_dom_sf"/>
</dbReference>
<dbReference type="InterPro" id="IPR028994">
    <property type="entry name" value="Integrin_alpha_N"/>
</dbReference>
<keyword evidence="1 3" id="KW-0732">Signal</keyword>
<dbReference type="RefSeq" id="WP_191206042.1">
    <property type="nucleotide sequence ID" value="NZ_JACXZA010000006.1"/>
</dbReference>
<organism evidence="6 7">
    <name type="scientific">Paenibacillus terricola</name>
    <dbReference type="NCBI Taxonomy" id="2763503"/>
    <lineage>
        <taxon>Bacteria</taxon>
        <taxon>Bacillati</taxon>
        <taxon>Bacillota</taxon>
        <taxon>Bacilli</taxon>
        <taxon>Bacillales</taxon>
        <taxon>Paenibacillaceae</taxon>
        <taxon>Paenibacillus</taxon>
    </lineage>
</organism>
<evidence type="ECO:0000259" key="4">
    <source>
        <dbReference type="PROSITE" id="PS50268"/>
    </source>
</evidence>
<dbReference type="Pfam" id="PF18370">
    <property type="entry name" value="RGI_lyase"/>
    <property type="match status" value="1"/>
</dbReference>
<dbReference type="CDD" id="cd00063">
    <property type="entry name" value="FN3"/>
    <property type="match status" value="1"/>
</dbReference>
<dbReference type="SUPFAM" id="SSF49265">
    <property type="entry name" value="Fibronectin type III"/>
    <property type="match status" value="1"/>
</dbReference>
<dbReference type="SMART" id="SM00560">
    <property type="entry name" value="LamGL"/>
    <property type="match status" value="1"/>
</dbReference>
<dbReference type="InterPro" id="IPR018247">
    <property type="entry name" value="EF_Hand_1_Ca_BS"/>
</dbReference>
<dbReference type="EMBL" id="JACXZA010000006">
    <property type="protein sequence ID" value="MBD3921761.1"/>
    <property type="molecule type" value="Genomic_DNA"/>
</dbReference>
<keyword evidence="2" id="KW-1015">Disulfide bond</keyword>
<dbReference type="CDD" id="cd10318">
    <property type="entry name" value="RGL11"/>
    <property type="match status" value="1"/>
</dbReference>
<gene>
    <name evidence="6" type="ORF">H8B09_23565</name>
</gene>
<accession>A0ABR8N0P4</accession>
<evidence type="ECO:0000313" key="6">
    <source>
        <dbReference type="EMBL" id="MBD3921761.1"/>
    </source>
</evidence>
<feature type="domain" description="Cadherin" evidence="4">
    <location>
        <begin position="610"/>
        <end position="700"/>
    </location>
</feature>
<proteinExistence type="predicted"/>
<dbReference type="Gene3D" id="1.10.1330.10">
    <property type="entry name" value="Dockerin domain"/>
    <property type="match status" value="1"/>
</dbReference>
<dbReference type="PROSITE" id="PS00018">
    <property type="entry name" value="EF_HAND_1"/>
    <property type="match status" value="1"/>
</dbReference>
<dbReference type="InterPro" id="IPR049366">
    <property type="entry name" value="RGL11_C"/>
</dbReference>
<dbReference type="InterPro" id="IPR003961">
    <property type="entry name" value="FN3_dom"/>
</dbReference>